<dbReference type="EMBL" id="JBBXMP010000072">
    <property type="protein sequence ID" value="KAL0063865.1"/>
    <property type="molecule type" value="Genomic_DNA"/>
</dbReference>
<gene>
    <name evidence="1" type="ORF">AAF712_009218</name>
</gene>
<evidence type="ECO:0000313" key="1">
    <source>
        <dbReference type="EMBL" id="KAL0063865.1"/>
    </source>
</evidence>
<organism evidence="1 2">
    <name type="scientific">Marasmius tenuissimus</name>
    <dbReference type="NCBI Taxonomy" id="585030"/>
    <lineage>
        <taxon>Eukaryota</taxon>
        <taxon>Fungi</taxon>
        <taxon>Dikarya</taxon>
        <taxon>Basidiomycota</taxon>
        <taxon>Agaricomycotina</taxon>
        <taxon>Agaricomycetes</taxon>
        <taxon>Agaricomycetidae</taxon>
        <taxon>Agaricales</taxon>
        <taxon>Marasmiineae</taxon>
        <taxon>Marasmiaceae</taxon>
        <taxon>Marasmius</taxon>
    </lineage>
</organism>
<evidence type="ECO:0000313" key="2">
    <source>
        <dbReference type="Proteomes" id="UP001437256"/>
    </source>
</evidence>
<comment type="caution">
    <text evidence="1">The sequence shown here is derived from an EMBL/GenBank/DDBJ whole genome shotgun (WGS) entry which is preliminary data.</text>
</comment>
<accession>A0ABR2ZRB6</accession>
<name>A0ABR2ZRB6_9AGAR</name>
<sequence>MLEVARLNQIKVIYHLKGELDLSDARDEAELGHSVPGYPDIRALKPRKVSSLDRRLKTAVRDHLTLSYGFDSNSQAAFAIPKHATHWTRIRYLNGGDTVNAAEMYCRSERNRARDATFVKFSIEVDKNRNFRNLPVELRRCVAYGQLLHVLEVEIDFSSISDDGKKWLLLAVIRPCRLESKNRLDMPYYYDDHFKPVVVVDADDVSCLVARIPDRRPNKRLRWALYERPYAMGLGSEREVE</sequence>
<protein>
    <submittedName>
        <fullName evidence="1">Uncharacterized protein</fullName>
    </submittedName>
</protein>
<keyword evidence="2" id="KW-1185">Reference proteome</keyword>
<dbReference type="Proteomes" id="UP001437256">
    <property type="component" value="Unassembled WGS sequence"/>
</dbReference>
<proteinExistence type="predicted"/>
<reference evidence="1 2" key="1">
    <citation type="submission" date="2024-05" db="EMBL/GenBank/DDBJ databases">
        <title>A draft genome resource for the thread blight pathogen Marasmius tenuissimus strain MS-2.</title>
        <authorList>
            <person name="Yulfo-Soto G.E."/>
            <person name="Baruah I.K."/>
            <person name="Amoako-Attah I."/>
            <person name="Bukari Y."/>
            <person name="Meinhardt L.W."/>
            <person name="Bailey B.A."/>
            <person name="Cohen S.P."/>
        </authorList>
    </citation>
    <scope>NUCLEOTIDE SEQUENCE [LARGE SCALE GENOMIC DNA]</scope>
    <source>
        <strain evidence="1 2">MS-2</strain>
    </source>
</reference>